<evidence type="ECO:0008006" key="3">
    <source>
        <dbReference type="Google" id="ProtNLM"/>
    </source>
</evidence>
<dbReference type="Proteomes" id="UP001396334">
    <property type="component" value="Unassembled WGS sequence"/>
</dbReference>
<evidence type="ECO:0000313" key="2">
    <source>
        <dbReference type="Proteomes" id="UP001396334"/>
    </source>
</evidence>
<protein>
    <recommendedName>
        <fullName evidence="3">RNase H type-1 domain-containing protein</fullName>
    </recommendedName>
</protein>
<dbReference type="EMBL" id="JBBPBN010000007">
    <property type="protein sequence ID" value="KAK9034312.1"/>
    <property type="molecule type" value="Genomic_DNA"/>
</dbReference>
<keyword evidence="2" id="KW-1185">Reference proteome</keyword>
<gene>
    <name evidence="1" type="ORF">V6N11_050481</name>
</gene>
<reference evidence="1 2" key="1">
    <citation type="journal article" date="2024" name="G3 (Bethesda)">
        <title>Genome assembly of Hibiscus sabdariffa L. provides insights into metabolisms of medicinal natural products.</title>
        <authorList>
            <person name="Kim T."/>
        </authorList>
    </citation>
    <scope>NUCLEOTIDE SEQUENCE [LARGE SCALE GENOMIC DNA]</scope>
    <source>
        <strain evidence="1">TK-2024</strain>
        <tissue evidence="1">Old leaves</tissue>
    </source>
</reference>
<accession>A0ABR2TAS8</accession>
<comment type="caution">
    <text evidence="1">The sequence shown here is derived from an EMBL/GenBank/DDBJ whole genome shotgun (WGS) entry which is preliminary data.</text>
</comment>
<sequence>MDGSTEVNLSSKCRAWLLVHMGRELQPFGDINSQGYMKGDELLQDHNLVGNNLSLVRAIDSYRNKCWATELIWIPRAANKPADSLAKCVDSLHPAISILEEPPDFLLPLLAADTSVSPS</sequence>
<name>A0ABR2TAS8_9ROSI</name>
<organism evidence="1 2">
    <name type="scientific">Hibiscus sabdariffa</name>
    <name type="common">roselle</name>
    <dbReference type="NCBI Taxonomy" id="183260"/>
    <lineage>
        <taxon>Eukaryota</taxon>
        <taxon>Viridiplantae</taxon>
        <taxon>Streptophyta</taxon>
        <taxon>Embryophyta</taxon>
        <taxon>Tracheophyta</taxon>
        <taxon>Spermatophyta</taxon>
        <taxon>Magnoliopsida</taxon>
        <taxon>eudicotyledons</taxon>
        <taxon>Gunneridae</taxon>
        <taxon>Pentapetalae</taxon>
        <taxon>rosids</taxon>
        <taxon>malvids</taxon>
        <taxon>Malvales</taxon>
        <taxon>Malvaceae</taxon>
        <taxon>Malvoideae</taxon>
        <taxon>Hibiscus</taxon>
    </lineage>
</organism>
<evidence type="ECO:0000313" key="1">
    <source>
        <dbReference type="EMBL" id="KAK9034312.1"/>
    </source>
</evidence>
<proteinExistence type="predicted"/>